<evidence type="ECO:0000313" key="4">
    <source>
        <dbReference type="Proteomes" id="UP001295423"/>
    </source>
</evidence>
<name>A0AAD2FIR4_9STRA</name>
<protein>
    <submittedName>
        <fullName evidence="3">Uncharacterized protein</fullName>
    </submittedName>
</protein>
<comment type="caution">
    <text evidence="3">The sequence shown here is derived from an EMBL/GenBank/DDBJ whole genome shotgun (WGS) entry which is preliminary data.</text>
</comment>
<feature type="region of interest" description="Disordered" evidence="1">
    <location>
        <begin position="1"/>
        <end position="85"/>
    </location>
</feature>
<dbReference type="AlphaFoldDB" id="A0AAD2FIR4"/>
<accession>A0AAD2FIR4</accession>
<reference evidence="3" key="1">
    <citation type="submission" date="2023-08" db="EMBL/GenBank/DDBJ databases">
        <authorList>
            <person name="Audoor S."/>
            <person name="Bilcke G."/>
        </authorList>
    </citation>
    <scope>NUCLEOTIDE SEQUENCE</scope>
</reference>
<evidence type="ECO:0000256" key="1">
    <source>
        <dbReference type="SAM" id="MobiDB-lite"/>
    </source>
</evidence>
<organism evidence="3 4">
    <name type="scientific">Cylindrotheca closterium</name>
    <dbReference type="NCBI Taxonomy" id="2856"/>
    <lineage>
        <taxon>Eukaryota</taxon>
        <taxon>Sar</taxon>
        <taxon>Stramenopiles</taxon>
        <taxon>Ochrophyta</taxon>
        <taxon>Bacillariophyta</taxon>
        <taxon>Bacillariophyceae</taxon>
        <taxon>Bacillariophycidae</taxon>
        <taxon>Bacillariales</taxon>
        <taxon>Bacillariaceae</taxon>
        <taxon>Cylindrotheca</taxon>
    </lineage>
</organism>
<feature type="compositionally biased region" description="Basic residues" evidence="1">
    <location>
        <begin position="1"/>
        <end position="10"/>
    </location>
</feature>
<keyword evidence="2" id="KW-0812">Transmembrane</keyword>
<keyword evidence="2" id="KW-0472">Membrane</keyword>
<keyword evidence="4" id="KW-1185">Reference proteome</keyword>
<feature type="transmembrane region" description="Helical" evidence="2">
    <location>
        <begin position="208"/>
        <end position="225"/>
    </location>
</feature>
<sequence>MHVQHHNTRQSKKDQRQTVARQSKFHFPGFTSSSEDDEPPAAVVTAKKRKRRVSSSASNNKKRKKIGTISKRSTVSKKGNSRNHLEKVQKKLSCIPKPSNASPAASVLTKKQKHDAKLEKVVDNSVELIEDPPTIRRTTSPEVNAKLFDRDPPATTLTPNELFLEEEEEELTSSFLLDDDHDNGDDNIDDLPLSPKWAKVRPISNTKYTSFSFILLLAFAVPYFHHMGGRDDSWSSGSQQHVVRKLQGVKNQDWKKLANPEHNVFSEQTNASSKDQQHCFSTDSLLSSYFSFY</sequence>
<evidence type="ECO:0000313" key="3">
    <source>
        <dbReference type="EMBL" id="CAJ1942580.1"/>
    </source>
</evidence>
<keyword evidence="2" id="KW-1133">Transmembrane helix</keyword>
<proteinExistence type="predicted"/>
<dbReference type="EMBL" id="CAKOGP040001112">
    <property type="protein sequence ID" value="CAJ1942580.1"/>
    <property type="molecule type" value="Genomic_DNA"/>
</dbReference>
<evidence type="ECO:0000256" key="2">
    <source>
        <dbReference type="SAM" id="Phobius"/>
    </source>
</evidence>
<gene>
    <name evidence="3" type="ORF">CYCCA115_LOCUS8018</name>
</gene>
<dbReference type="Proteomes" id="UP001295423">
    <property type="component" value="Unassembled WGS sequence"/>
</dbReference>